<feature type="transmembrane region" description="Helical" evidence="6">
    <location>
        <begin position="390"/>
        <end position="411"/>
    </location>
</feature>
<feature type="transmembrane region" description="Helical" evidence="6">
    <location>
        <begin position="36"/>
        <end position="57"/>
    </location>
</feature>
<dbReference type="PATRIC" id="fig|1230454.4.peg.214"/>
<feature type="transmembrane region" description="Helical" evidence="6">
    <location>
        <begin position="86"/>
        <end position="110"/>
    </location>
</feature>
<comment type="subcellular location">
    <subcellularLocation>
        <location evidence="1">Membrane</location>
        <topology evidence="1">Multi-pass membrane protein</topology>
    </subcellularLocation>
</comment>
<feature type="region of interest" description="Disordered" evidence="5">
    <location>
        <begin position="246"/>
        <end position="297"/>
    </location>
</feature>
<evidence type="ECO:0000256" key="6">
    <source>
        <dbReference type="SAM" id="Phobius"/>
    </source>
</evidence>
<evidence type="ECO:0000313" key="7">
    <source>
        <dbReference type="EMBL" id="EMA70512.1"/>
    </source>
</evidence>
<evidence type="ECO:0000256" key="5">
    <source>
        <dbReference type="SAM" id="MobiDB-lite"/>
    </source>
</evidence>
<dbReference type="GO" id="GO:0022857">
    <property type="term" value="F:transmembrane transporter activity"/>
    <property type="evidence" value="ECO:0007669"/>
    <property type="project" value="InterPro"/>
</dbReference>
<organism evidence="7 8">
    <name type="scientific">Halorubrum aidingense JCM 13560</name>
    <dbReference type="NCBI Taxonomy" id="1230454"/>
    <lineage>
        <taxon>Archaea</taxon>
        <taxon>Methanobacteriati</taxon>
        <taxon>Methanobacteriota</taxon>
        <taxon>Stenosarchaea group</taxon>
        <taxon>Halobacteria</taxon>
        <taxon>Halobacteriales</taxon>
        <taxon>Haloferacaceae</taxon>
        <taxon>Halorubrum</taxon>
    </lineage>
</organism>
<evidence type="ECO:0000256" key="1">
    <source>
        <dbReference type="ARBA" id="ARBA00004141"/>
    </source>
</evidence>
<evidence type="ECO:0000256" key="2">
    <source>
        <dbReference type="ARBA" id="ARBA00022692"/>
    </source>
</evidence>
<keyword evidence="8" id="KW-1185">Reference proteome</keyword>
<feature type="transmembrane region" description="Helical" evidence="6">
    <location>
        <begin position="418"/>
        <end position="436"/>
    </location>
</feature>
<dbReference type="EMBL" id="AOJI01000003">
    <property type="protein sequence ID" value="EMA70512.1"/>
    <property type="molecule type" value="Genomic_DNA"/>
</dbReference>
<feature type="transmembrane region" description="Helical" evidence="6">
    <location>
        <begin position="306"/>
        <end position="339"/>
    </location>
</feature>
<feature type="transmembrane region" description="Helical" evidence="6">
    <location>
        <begin position="442"/>
        <end position="466"/>
    </location>
</feature>
<dbReference type="GO" id="GO:0005886">
    <property type="term" value="C:plasma membrane"/>
    <property type="evidence" value="ECO:0007669"/>
    <property type="project" value="TreeGrafter"/>
</dbReference>
<feature type="transmembrane region" description="Helical" evidence="6">
    <location>
        <begin position="351"/>
        <end position="370"/>
    </location>
</feature>
<name>M0PKH4_9EURY</name>
<dbReference type="STRING" id="1230454.C461_01022"/>
<sequence>MPLPSFGVAGIWVSIAVLVGGTLAPPLGGLEREMQLVLAVFLFALVLWLTEAVPYVVSSTLAPVLLFALGLVPAFEDAVSGFASTLVFFLLLLLLLGGAISKVGLGKIVASRMLSTQSTPRTTVRSLSTHMVGLSLLMPSAVARAVTFIPVVNQMTDAYGLPDDGAFRKASFIVLGHINPIGSMMLMTGGGMAIITSQLINESVRTITWVQWAVYMIPPMALLFWLSTVSALIVYGVDDDLTLTTADGDGETRADGDNTEAEPDGGSAGAEADGGNTEDGVGDVFDVNGDDDSTDGETALTRDQRIVTLVMLGAVVAWIAGSFAGIPTIVPAAAAVAVLSVPGVGIVDRDLIADVSWGILFLIGAMFSILDAMEATGTLDYVVETLIAVVPFGAMAPWLVIGTLLVLAVFIRLWFSTASAAIVVTLPIIMEFASVLGLNELYLALSVLIVVGSTTFFPFNTTSVLLSYDKGPLGLGDVFAFGLVTMVHGGLVIVLSWLFYWPLVV</sequence>
<keyword evidence="4 6" id="KW-0472">Membrane</keyword>
<accession>M0PKH4</accession>
<evidence type="ECO:0000313" key="8">
    <source>
        <dbReference type="Proteomes" id="UP000011575"/>
    </source>
</evidence>
<keyword evidence="3 6" id="KW-1133">Transmembrane helix</keyword>
<dbReference type="AlphaFoldDB" id="M0PKH4"/>
<dbReference type="InterPro" id="IPR001898">
    <property type="entry name" value="SLC13A/DASS"/>
</dbReference>
<gene>
    <name evidence="7" type="ORF">C461_01022</name>
</gene>
<evidence type="ECO:0000256" key="4">
    <source>
        <dbReference type="ARBA" id="ARBA00023136"/>
    </source>
</evidence>
<proteinExistence type="predicted"/>
<evidence type="ECO:0000256" key="3">
    <source>
        <dbReference type="ARBA" id="ARBA00022989"/>
    </source>
</evidence>
<reference evidence="7 8" key="1">
    <citation type="journal article" date="2014" name="PLoS Genet.">
        <title>Phylogenetically driven sequencing of extremely halophilic archaea reveals strategies for static and dynamic osmo-response.</title>
        <authorList>
            <person name="Becker E.A."/>
            <person name="Seitzer P.M."/>
            <person name="Tritt A."/>
            <person name="Larsen D."/>
            <person name="Krusor M."/>
            <person name="Yao A.I."/>
            <person name="Wu D."/>
            <person name="Madern D."/>
            <person name="Eisen J.A."/>
            <person name="Darling A.E."/>
            <person name="Facciotti M.T."/>
        </authorList>
    </citation>
    <scope>NUCLEOTIDE SEQUENCE [LARGE SCALE GENOMIC DNA]</scope>
    <source>
        <strain evidence="7 8">JCM 13560</strain>
    </source>
</reference>
<dbReference type="Pfam" id="PF00939">
    <property type="entry name" value="Na_sulph_symp"/>
    <property type="match status" value="1"/>
</dbReference>
<comment type="caution">
    <text evidence="7">The sequence shown here is derived from an EMBL/GenBank/DDBJ whole genome shotgun (WGS) entry which is preliminary data.</text>
</comment>
<dbReference type="Proteomes" id="UP000011575">
    <property type="component" value="Unassembled WGS sequence"/>
</dbReference>
<feature type="transmembrane region" description="Helical" evidence="6">
    <location>
        <begin position="6"/>
        <end position="24"/>
    </location>
</feature>
<feature type="transmembrane region" description="Helical" evidence="6">
    <location>
        <begin position="172"/>
        <end position="200"/>
    </location>
</feature>
<feature type="transmembrane region" description="Helical" evidence="6">
    <location>
        <begin position="212"/>
        <end position="235"/>
    </location>
</feature>
<feature type="transmembrane region" description="Helical" evidence="6">
    <location>
        <begin position="478"/>
        <end position="500"/>
    </location>
</feature>
<dbReference type="PANTHER" id="PTHR10283">
    <property type="entry name" value="SOLUTE CARRIER FAMILY 13 MEMBER"/>
    <property type="match status" value="1"/>
</dbReference>
<keyword evidence="2 6" id="KW-0812">Transmembrane</keyword>
<protein>
    <submittedName>
        <fullName evidence="7">Sodium/sulfate symporter</fullName>
    </submittedName>
</protein>